<reference evidence="1" key="2">
    <citation type="submission" date="2018-08" db="UniProtKB">
        <authorList>
            <consortium name="EnsemblPlants"/>
        </authorList>
    </citation>
    <scope>IDENTIFICATION</scope>
    <source>
        <strain evidence="1">Yugu1</strain>
    </source>
</reference>
<evidence type="ECO:0000313" key="1">
    <source>
        <dbReference type="EnsemblPlants" id="KQK96930"/>
    </source>
</evidence>
<reference evidence="2" key="1">
    <citation type="journal article" date="2012" name="Nat. Biotechnol.">
        <title>Reference genome sequence of the model plant Setaria.</title>
        <authorList>
            <person name="Bennetzen J.L."/>
            <person name="Schmutz J."/>
            <person name="Wang H."/>
            <person name="Percifield R."/>
            <person name="Hawkins J."/>
            <person name="Pontaroli A.C."/>
            <person name="Estep M."/>
            <person name="Feng L."/>
            <person name="Vaughn J.N."/>
            <person name="Grimwood J."/>
            <person name="Jenkins J."/>
            <person name="Barry K."/>
            <person name="Lindquist E."/>
            <person name="Hellsten U."/>
            <person name="Deshpande S."/>
            <person name="Wang X."/>
            <person name="Wu X."/>
            <person name="Mitros T."/>
            <person name="Triplett J."/>
            <person name="Yang X."/>
            <person name="Ye C.Y."/>
            <person name="Mauro-Herrera M."/>
            <person name="Wang L."/>
            <person name="Li P."/>
            <person name="Sharma M."/>
            <person name="Sharma R."/>
            <person name="Ronald P.C."/>
            <person name="Panaud O."/>
            <person name="Kellogg E.A."/>
            <person name="Brutnell T.P."/>
            <person name="Doust A.N."/>
            <person name="Tuskan G.A."/>
            <person name="Rokhsar D."/>
            <person name="Devos K.M."/>
        </authorList>
    </citation>
    <scope>NUCLEOTIDE SEQUENCE [LARGE SCALE GENOMIC DNA]</scope>
    <source>
        <strain evidence="2">cv. Yugu1</strain>
    </source>
</reference>
<dbReference type="EnsemblPlants" id="KQK96930">
    <property type="protein sequence ID" value="KQK96930"/>
    <property type="gene ID" value="SETIT_012825mg"/>
</dbReference>
<organism evidence="1 2">
    <name type="scientific">Setaria italica</name>
    <name type="common">Foxtail millet</name>
    <name type="synonym">Panicum italicum</name>
    <dbReference type="NCBI Taxonomy" id="4555"/>
    <lineage>
        <taxon>Eukaryota</taxon>
        <taxon>Viridiplantae</taxon>
        <taxon>Streptophyta</taxon>
        <taxon>Embryophyta</taxon>
        <taxon>Tracheophyta</taxon>
        <taxon>Spermatophyta</taxon>
        <taxon>Magnoliopsida</taxon>
        <taxon>Liliopsida</taxon>
        <taxon>Poales</taxon>
        <taxon>Poaceae</taxon>
        <taxon>PACMAD clade</taxon>
        <taxon>Panicoideae</taxon>
        <taxon>Panicodae</taxon>
        <taxon>Paniceae</taxon>
        <taxon>Cenchrinae</taxon>
        <taxon>Setaria</taxon>
    </lineage>
</organism>
<protein>
    <submittedName>
        <fullName evidence="1">Uncharacterized protein</fullName>
    </submittedName>
</protein>
<proteinExistence type="predicted"/>
<dbReference type="InParanoid" id="K3YF08"/>
<name>K3YF08_SETIT</name>
<dbReference type="Gramene" id="KQK96930">
    <property type="protein sequence ID" value="KQK96930"/>
    <property type="gene ID" value="SETIT_012825mg"/>
</dbReference>
<dbReference type="EMBL" id="AGNK02004309">
    <property type="status" value="NOT_ANNOTATED_CDS"/>
    <property type="molecule type" value="Genomic_DNA"/>
</dbReference>
<sequence length="36" mass="4118">MADVGGTGVPLMRQWKGKARWGIRRGEAKLKRHAWL</sequence>
<accession>K3YF08</accession>
<keyword evidence="2" id="KW-1185">Reference proteome</keyword>
<evidence type="ECO:0000313" key="2">
    <source>
        <dbReference type="Proteomes" id="UP000004995"/>
    </source>
</evidence>
<dbReference type="HOGENOM" id="CLU_3360609_0_0_1"/>
<dbReference type="AlphaFoldDB" id="K3YF08"/>
<dbReference type="Proteomes" id="UP000004995">
    <property type="component" value="Unassembled WGS sequence"/>
</dbReference>